<evidence type="ECO:0000313" key="4">
    <source>
        <dbReference type="Proteomes" id="UP000465304"/>
    </source>
</evidence>
<proteinExistence type="predicted"/>
<evidence type="ECO:0000256" key="1">
    <source>
        <dbReference type="SAM" id="MobiDB-lite"/>
    </source>
</evidence>
<evidence type="ECO:0000259" key="2">
    <source>
        <dbReference type="SMART" id="SM00829"/>
    </source>
</evidence>
<dbReference type="GO" id="GO:0016491">
    <property type="term" value="F:oxidoreductase activity"/>
    <property type="evidence" value="ECO:0007669"/>
    <property type="project" value="InterPro"/>
</dbReference>
<keyword evidence="4" id="KW-1185">Reference proteome</keyword>
<dbReference type="InterPro" id="IPR011032">
    <property type="entry name" value="GroES-like_sf"/>
</dbReference>
<protein>
    <submittedName>
        <fullName evidence="3">NADPH:quinone oxidoreductase</fullName>
    </submittedName>
</protein>
<dbReference type="InterPro" id="IPR020843">
    <property type="entry name" value="ER"/>
</dbReference>
<dbReference type="SUPFAM" id="SSF50129">
    <property type="entry name" value="GroES-like"/>
    <property type="match status" value="1"/>
</dbReference>
<sequence length="395" mass="40937">MCSRTPSLDRTSTTLPGGSSRAGANPPCNRVPKLRAIRAPCALPWSGDFAGELTVPAEAAATVQLNGQMRAIQIAELEGPQAAKVVEIDEPAENAAGDDTVIVDVHAAGVAFPDALQSRGLYQYKPAMPYTPGAEIAGVVRSAPDGAHVAPGDRVAGLTMLCGAMAEVVALQSERLFKLPDSVSFEAGAGLLFNDLTVHFALRTRGRLRDGETVLVHGAAGGIGTSTLRLARPFGASRVIAVVSSEDKVGVARAAGADDVVLADGFKDAVKELTGGRGVDIVVDPVGGDRFTDSLRSLAPGGRLLVVGFTGGEIPTIKVNRLLLNNVDAVGVGWGAWTLSHPGYLQQQWAELEPLLASGAVPAPEPVVYPLERAAEAIASLEDRTAKGKVVVVLR</sequence>
<dbReference type="PANTHER" id="PTHR43677:SF4">
    <property type="entry name" value="QUINONE OXIDOREDUCTASE-LIKE PROTEIN 2"/>
    <property type="match status" value="1"/>
</dbReference>
<feature type="domain" description="Enoyl reductase (ER)" evidence="2">
    <location>
        <begin position="75"/>
        <end position="392"/>
    </location>
</feature>
<dbReference type="InterPro" id="IPR013149">
    <property type="entry name" value="ADH-like_C"/>
</dbReference>
<dbReference type="Gene3D" id="3.40.50.720">
    <property type="entry name" value="NAD(P)-binding Rossmann-like Domain"/>
    <property type="match status" value="1"/>
</dbReference>
<organism evidence="3 4">
    <name type="scientific">Mycolicibacterium hippocampi</name>
    <dbReference type="NCBI Taxonomy" id="659824"/>
    <lineage>
        <taxon>Bacteria</taxon>
        <taxon>Bacillati</taxon>
        <taxon>Actinomycetota</taxon>
        <taxon>Actinomycetes</taxon>
        <taxon>Mycobacteriales</taxon>
        <taxon>Mycobacteriaceae</taxon>
        <taxon>Mycolicibacterium</taxon>
    </lineage>
</organism>
<accession>A0A7I9ZM77</accession>
<dbReference type="PANTHER" id="PTHR43677">
    <property type="entry name" value="SHORT-CHAIN DEHYDROGENASE/REDUCTASE"/>
    <property type="match status" value="1"/>
</dbReference>
<dbReference type="EMBL" id="BLLB01000002">
    <property type="protein sequence ID" value="GFH02132.1"/>
    <property type="molecule type" value="Genomic_DNA"/>
</dbReference>
<feature type="region of interest" description="Disordered" evidence="1">
    <location>
        <begin position="1"/>
        <end position="28"/>
    </location>
</feature>
<dbReference type="InterPro" id="IPR036291">
    <property type="entry name" value="NAD(P)-bd_dom_sf"/>
</dbReference>
<dbReference type="Proteomes" id="UP000465304">
    <property type="component" value="Unassembled WGS sequence"/>
</dbReference>
<comment type="caution">
    <text evidence="3">The sequence shown here is derived from an EMBL/GenBank/DDBJ whole genome shotgun (WGS) entry which is preliminary data.</text>
</comment>
<dbReference type="SMART" id="SM00829">
    <property type="entry name" value="PKS_ER"/>
    <property type="match status" value="1"/>
</dbReference>
<dbReference type="InterPro" id="IPR051397">
    <property type="entry name" value="Zn-ADH-like_protein"/>
</dbReference>
<dbReference type="AlphaFoldDB" id="A0A7I9ZM77"/>
<reference evidence="3 4" key="1">
    <citation type="journal article" date="2019" name="Emerg. Microbes Infect.">
        <title>Comprehensive subspecies identification of 175 nontuberculous mycobacteria species based on 7547 genomic profiles.</title>
        <authorList>
            <person name="Matsumoto Y."/>
            <person name="Kinjo T."/>
            <person name="Motooka D."/>
            <person name="Nabeya D."/>
            <person name="Jung N."/>
            <person name="Uechi K."/>
            <person name="Horii T."/>
            <person name="Iida T."/>
            <person name="Fujita J."/>
            <person name="Nakamura S."/>
        </authorList>
    </citation>
    <scope>NUCLEOTIDE SEQUENCE [LARGE SCALE GENOMIC DNA]</scope>
    <source>
        <strain evidence="3 4">JCM 30996</strain>
    </source>
</reference>
<dbReference type="SUPFAM" id="SSF51735">
    <property type="entry name" value="NAD(P)-binding Rossmann-fold domains"/>
    <property type="match status" value="1"/>
</dbReference>
<evidence type="ECO:0000313" key="3">
    <source>
        <dbReference type="EMBL" id="GFH02132.1"/>
    </source>
</evidence>
<feature type="compositionally biased region" description="Polar residues" evidence="1">
    <location>
        <begin position="1"/>
        <end position="17"/>
    </location>
</feature>
<gene>
    <name evidence="3" type="ORF">MHIP_26150</name>
</gene>
<name>A0A7I9ZM77_9MYCO</name>
<dbReference type="InterPro" id="IPR013154">
    <property type="entry name" value="ADH-like_N"/>
</dbReference>
<dbReference type="CDD" id="cd08241">
    <property type="entry name" value="QOR1"/>
    <property type="match status" value="1"/>
</dbReference>
<dbReference type="Pfam" id="PF00107">
    <property type="entry name" value="ADH_zinc_N"/>
    <property type="match status" value="1"/>
</dbReference>
<dbReference type="Gene3D" id="3.90.180.10">
    <property type="entry name" value="Medium-chain alcohol dehydrogenases, catalytic domain"/>
    <property type="match status" value="1"/>
</dbReference>
<dbReference type="Pfam" id="PF08240">
    <property type="entry name" value="ADH_N"/>
    <property type="match status" value="1"/>
</dbReference>